<evidence type="ECO:0000256" key="5">
    <source>
        <dbReference type="SAM" id="MobiDB-lite"/>
    </source>
</evidence>
<evidence type="ECO:0000259" key="6">
    <source>
        <dbReference type="PROSITE" id="PS51886"/>
    </source>
</evidence>
<dbReference type="InterPro" id="IPR006571">
    <property type="entry name" value="TLDc_dom"/>
</dbReference>
<evidence type="ECO:0000256" key="3">
    <source>
        <dbReference type="ARBA" id="ARBA00023128"/>
    </source>
</evidence>
<gene>
    <name evidence="7" type="ORF">FisN_18Hh214</name>
</gene>
<evidence type="ECO:0000313" key="7">
    <source>
        <dbReference type="EMBL" id="GAX18001.1"/>
    </source>
</evidence>
<keyword evidence="3" id="KW-0496">Mitochondrion</keyword>
<dbReference type="EMBL" id="BDSP01000123">
    <property type="protein sequence ID" value="GAX18001.1"/>
    <property type="molecule type" value="Genomic_DNA"/>
</dbReference>
<dbReference type="AlphaFoldDB" id="A0A1Z5JW90"/>
<feature type="region of interest" description="Disordered" evidence="5">
    <location>
        <begin position="77"/>
        <end position="109"/>
    </location>
</feature>
<accession>A0A1Z5JW90</accession>
<comment type="caution">
    <text evidence="7">The sequence shown here is derived from an EMBL/GenBank/DDBJ whole genome shotgun (WGS) entry which is preliminary data.</text>
</comment>
<dbReference type="PANTHER" id="PTHR23354">
    <property type="entry name" value="NUCLEOLAR PROTEIN 7/ESTROGEN RECEPTOR COACTIVATOR-RELATED"/>
    <property type="match status" value="1"/>
</dbReference>
<dbReference type="GO" id="GO:0005739">
    <property type="term" value="C:mitochondrion"/>
    <property type="evidence" value="ECO:0007669"/>
    <property type="project" value="UniProtKB-SubCell"/>
</dbReference>
<evidence type="ECO:0000256" key="2">
    <source>
        <dbReference type="ARBA" id="ARBA00009540"/>
    </source>
</evidence>
<feature type="compositionally biased region" description="Acidic residues" evidence="5">
    <location>
        <begin position="95"/>
        <end position="106"/>
    </location>
</feature>
<organism evidence="7 8">
    <name type="scientific">Fistulifera solaris</name>
    <name type="common">Oleaginous diatom</name>
    <dbReference type="NCBI Taxonomy" id="1519565"/>
    <lineage>
        <taxon>Eukaryota</taxon>
        <taxon>Sar</taxon>
        <taxon>Stramenopiles</taxon>
        <taxon>Ochrophyta</taxon>
        <taxon>Bacillariophyta</taxon>
        <taxon>Bacillariophyceae</taxon>
        <taxon>Bacillariophycidae</taxon>
        <taxon>Naviculales</taxon>
        <taxon>Naviculaceae</taxon>
        <taxon>Fistulifera</taxon>
    </lineage>
</organism>
<comment type="subcellular location">
    <subcellularLocation>
        <location evidence="1">Mitochondrion</location>
    </subcellularLocation>
</comment>
<name>A0A1Z5JW90_FISSO</name>
<dbReference type="Pfam" id="PF07534">
    <property type="entry name" value="TLD"/>
    <property type="match status" value="1"/>
</dbReference>
<reference evidence="7 8" key="1">
    <citation type="journal article" date="2015" name="Plant Cell">
        <title>Oil accumulation by the oleaginous diatom Fistulifera solaris as revealed by the genome and transcriptome.</title>
        <authorList>
            <person name="Tanaka T."/>
            <person name="Maeda Y."/>
            <person name="Veluchamy A."/>
            <person name="Tanaka M."/>
            <person name="Abida H."/>
            <person name="Marechal E."/>
            <person name="Bowler C."/>
            <person name="Muto M."/>
            <person name="Sunaga Y."/>
            <person name="Tanaka M."/>
            <person name="Yoshino T."/>
            <person name="Taniguchi T."/>
            <person name="Fukuda Y."/>
            <person name="Nemoto M."/>
            <person name="Matsumoto M."/>
            <person name="Wong P.S."/>
            <person name="Aburatani S."/>
            <person name="Fujibuchi W."/>
        </authorList>
    </citation>
    <scope>NUCLEOTIDE SEQUENCE [LARGE SCALE GENOMIC DNA]</scope>
    <source>
        <strain evidence="7 8">JPCC DA0580</strain>
    </source>
</reference>
<dbReference type="Proteomes" id="UP000198406">
    <property type="component" value="Unassembled WGS sequence"/>
</dbReference>
<evidence type="ECO:0000256" key="4">
    <source>
        <dbReference type="ARBA" id="ARBA00040604"/>
    </source>
</evidence>
<evidence type="ECO:0000313" key="8">
    <source>
        <dbReference type="Proteomes" id="UP000198406"/>
    </source>
</evidence>
<comment type="similarity">
    <text evidence="2">Belongs to the OXR1 family.</text>
</comment>
<dbReference type="OrthoDB" id="48696at2759"/>
<protein>
    <recommendedName>
        <fullName evidence="4">Oxidation resistance protein 1</fullName>
    </recommendedName>
</protein>
<sequence length="326" mass="36556">MLTKRSLPKKPNVDSCCCSPPWIRRLLPPRKASVWLNSADEDDRVSSFDDDDNMMLIKESDLLFAANTPMKKTDTTRFWDRKRDSPTTVSTQDSSSDDADSSEEDLRDSSVTDHDFLHCEESLEDHCPRILTKDMMQQLHSCLPESLQMNSWHRCFALGRDGDSFIKLLDSCSAFTYTLLVIRTVEGHVLGGFASQPWQAAPDRSTKPGTYYGTGQSFLFASYPEQSIPGLDAEARTTLPLSEIPLQIFSWTGSNDYCQICDTHRQMICMGGGGDFGWILRDHLTRGQTGRCRTFGNPPLVPGGSFDVADVEVYGLQSMWDASFLC</sequence>
<dbReference type="PROSITE" id="PS51886">
    <property type="entry name" value="TLDC"/>
    <property type="match status" value="1"/>
</dbReference>
<feature type="domain" description="TLDc" evidence="6">
    <location>
        <begin position="129"/>
        <end position="317"/>
    </location>
</feature>
<dbReference type="PANTHER" id="PTHR23354:SF62">
    <property type="entry name" value="MUSTARD, ISOFORM V"/>
    <property type="match status" value="1"/>
</dbReference>
<proteinExistence type="inferred from homology"/>
<keyword evidence="8" id="KW-1185">Reference proteome</keyword>
<dbReference type="InParanoid" id="A0A1Z5JW90"/>
<evidence type="ECO:0000256" key="1">
    <source>
        <dbReference type="ARBA" id="ARBA00004173"/>
    </source>
</evidence>
<dbReference type="SMART" id="SM00584">
    <property type="entry name" value="TLDc"/>
    <property type="match status" value="1"/>
</dbReference>